<gene>
    <name evidence="21" type="ORF">EUGRSUZ_H00527</name>
</gene>
<dbReference type="InParanoid" id="A0A059AVG7"/>
<dbReference type="Gramene" id="KCW57769">
    <property type="protein sequence ID" value="KCW57769"/>
    <property type="gene ID" value="EUGRSUZ_H00527"/>
</dbReference>
<evidence type="ECO:0000313" key="21">
    <source>
        <dbReference type="EMBL" id="KCW57769.1"/>
    </source>
</evidence>
<dbReference type="eggNOG" id="KOG0204">
    <property type="taxonomic scope" value="Eukaryota"/>
</dbReference>
<dbReference type="GO" id="GO:0016887">
    <property type="term" value="F:ATP hydrolysis activity"/>
    <property type="evidence" value="ECO:0007669"/>
    <property type="project" value="InterPro"/>
</dbReference>
<dbReference type="GO" id="GO:0005886">
    <property type="term" value="C:plasma membrane"/>
    <property type="evidence" value="ECO:0000318"/>
    <property type="project" value="GO_Central"/>
</dbReference>
<comment type="function">
    <text evidence="19">Catalyzes the hydrolysis of ATP coupled with the transport of calcium.</text>
</comment>
<feature type="transmembrane region" description="Helical" evidence="19">
    <location>
        <begin position="569"/>
        <end position="589"/>
    </location>
</feature>
<evidence type="ECO:0000256" key="16">
    <source>
        <dbReference type="ARBA" id="ARBA00023136"/>
    </source>
</evidence>
<comment type="catalytic activity">
    <reaction evidence="17 19">
        <text>Ca(2+)(in) + ATP + H2O = Ca(2+)(out) + ADP + phosphate + H(+)</text>
        <dbReference type="Rhea" id="RHEA:18105"/>
        <dbReference type="ChEBI" id="CHEBI:15377"/>
        <dbReference type="ChEBI" id="CHEBI:15378"/>
        <dbReference type="ChEBI" id="CHEBI:29108"/>
        <dbReference type="ChEBI" id="CHEBI:30616"/>
        <dbReference type="ChEBI" id="CHEBI:43474"/>
        <dbReference type="ChEBI" id="CHEBI:456216"/>
        <dbReference type="EC" id="7.2.2.10"/>
    </reaction>
</comment>
<evidence type="ECO:0000256" key="13">
    <source>
        <dbReference type="ARBA" id="ARBA00022989"/>
    </source>
</evidence>
<dbReference type="GO" id="GO:0046872">
    <property type="term" value="F:metal ion binding"/>
    <property type="evidence" value="ECO:0007669"/>
    <property type="project" value="UniProtKB-KW"/>
</dbReference>
<dbReference type="PROSITE" id="PS00154">
    <property type="entry name" value="ATPASE_E1_E2"/>
    <property type="match status" value="1"/>
</dbReference>
<organism evidence="21">
    <name type="scientific">Eucalyptus grandis</name>
    <name type="common">Flooded gum</name>
    <dbReference type="NCBI Taxonomy" id="71139"/>
    <lineage>
        <taxon>Eukaryota</taxon>
        <taxon>Viridiplantae</taxon>
        <taxon>Streptophyta</taxon>
        <taxon>Embryophyta</taxon>
        <taxon>Tracheophyta</taxon>
        <taxon>Spermatophyta</taxon>
        <taxon>Magnoliopsida</taxon>
        <taxon>eudicotyledons</taxon>
        <taxon>Gunneridae</taxon>
        <taxon>Pentapetalae</taxon>
        <taxon>rosids</taxon>
        <taxon>malvids</taxon>
        <taxon>Myrtales</taxon>
        <taxon>Myrtaceae</taxon>
        <taxon>Myrtoideae</taxon>
        <taxon>Eucalypteae</taxon>
        <taxon>Eucalyptus</taxon>
    </lineage>
</organism>
<evidence type="ECO:0000256" key="2">
    <source>
        <dbReference type="ARBA" id="ARBA00006124"/>
    </source>
</evidence>
<dbReference type="Gene3D" id="3.40.50.1000">
    <property type="entry name" value="HAD superfamily/HAD-like"/>
    <property type="match status" value="1"/>
</dbReference>
<dbReference type="InterPro" id="IPR006408">
    <property type="entry name" value="P-type_ATPase_IIB"/>
</dbReference>
<keyword evidence="11" id="KW-0112">Calmodulin-binding</keyword>
<feature type="transmembrane region" description="Helical" evidence="19">
    <location>
        <begin position="682"/>
        <end position="700"/>
    </location>
</feature>
<feature type="transmembrane region" description="Helical" evidence="19">
    <location>
        <begin position="712"/>
        <end position="732"/>
    </location>
</feature>
<dbReference type="SUPFAM" id="SSF81665">
    <property type="entry name" value="Calcium ATPase, transmembrane domain M"/>
    <property type="match status" value="1"/>
</dbReference>
<proteinExistence type="inferred from homology"/>
<keyword evidence="7 19" id="KW-0547">Nucleotide-binding</keyword>
<dbReference type="InterPro" id="IPR006068">
    <property type="entry name" value="ATPase_P-typ_cation-transptr_C"/>
</dbReference>
<dbReference type="FunFam" id="1.20.1110.10:FF:000039">
    <property type="entry name" value="Calcium-transporting ATPase"/>
    <property type="match status" value="1"/>
</dbReference>
<keyword evidence="14" id="KW-0007">Acetylation</keyword>
<evidence type="ECO:0000256" key="9">
    <source>
        <dbReference type="ARBA" id="ARBA00022840"/>
    </source>
</evidence>
<dbReference type="InterPro" id="IPR018303">
    <property type="entry name" value="ATPase_P-typ_P_site"/>
</dbReference>
<dbReference type="EC" id="7.2.2.10" evidence="19"/>
<keyword evidence="6" id="KW-0479">Metal-binding</keyword>
<dbReference type="SUPFAM" id="SSF81653">
    <property type="entry name" value="Calcium ATPase, transduction domain A"/>
    <property type="match status" value="1"/>
</dbReference>
<sequence>MTGESNHVEVNSNQNPFLFSGTKVADGYAQMLVTSVGVNTAWGEMMSSISRDNNEQTPLQARLNKLTSLIGKVGLVVAFLVLMVLLIRYFTGNTANENGNREFVAGQTTGDDIINSVVGIIAAAVTIVVVAIPEGLPLAVTLTLAYSMKRMMVDQAMVRKLSACETMGSATTICTDKTGTLTMNQMKVTKFWVGKDSMAENAYSSASKCVLDFIQDGVALNTTGSVYKPSLGLEYEFSGSPTEKAILSWAVSQLSMDMEEIKKSCEIIQVEAFNSQKKRSGVLMKKSTDNTVLVHWKGAAEMVLAMCSSFYDGSGIKKDLDKDERKKFEQIIQGMAASSLRCIAFAHKQVSEEATKEREDVKKIQEDSLTLLGLVGIKDPCRPGVRSAVQACQDAGVNIKMITGDNIFTAKAIAAECGILRPGDDTFNGAIVEGAEFRNYTSEERLQRVEKIRVMARSSPFDKLLMVQCLKQKGHVVAVTGDGTNDAPALKEADIGLSMGIQGTEVAKESSDIVILDDNFASVATVLCWGRCVYTNIQKFIQFQLTVNVAALIINFVAAVSSGDIPLTAVQLLWVNLIMDTLGALALATERPTRELMEKPPVGRTEPLISKVMWRNVVAQATYQMAVLLTLQFKGELIFGVNEAVKRTLIFNAFVLCQVFNEFNARKLEKKNVFEGIHKNKLFLGIIFMTVILQVVMVEFLKRFADTERLSWGQWGACIGIAAMSWPIGWVVKCIPVPDTPIFSYLGSKSKKLVRKIVHREQ</sequence>
<dbReference type="InterPro" id="IPR008250">
    <property type="entry name" value="ATPase_P-typ_transduc_dom_A_sf"/>
</dbReference>
<evidence type="ECO:0000256" key="1">
    <source>
        <dbReference type="ARBA" id="ARBA00004141"/>
    </source>
</evidence>
<keyword evidence="9 19" id="KW-0067">ATP-binding</keyword>
<keyword evidence="12" id="KW-1278">Translocase</keyword>
<dbReference type="EMBL" id="KK198760">
    <property type="protein sequence ID" value="KCW57769.1"/>
    <property type="molecule type" value="Genomic_DNA"/>
</dbReference>
<evidence type="ECO:0000259" key="20">
    <source>
        <dbReference type="Pfam" id="PF00689"/>
    </source>
</evidence>
<evidence type="ECO:0000256" key="10">
    <source>
        <dbReference type="ARBA" id="ARBA00022842"/>
    </source>
</evidence>
<protein>
    <recommendedName>
        <fullName evidence="19">Calcium-transporting ATPase</fullName>
        <ecNumber evidence="19">7.2.2.10</ecNumber>
    </recommendedName>
</protein>
<dbReference type="GO" id="GO:0005524">
    <property type="term" value="F:ATP binding"/>
    <property type="evidence" value="ECO:0007669"/>
    <property type="project" value="UniProtKB-KW"/>
</dbReference>
<comment type="caution">
    <text evidence="19">Lacks conserved residue(s) required for the propagation of feature annotation.</text>
</comment>
<dbReference type="Gene3D" id="3.40.1110.10">
    <property type="entry name" value="Calcium-transporting ATPase, cytoplasmic domain N"/>
    <property type="match status" value="1"/>
</dbReference>
<dbReference type="GO" id="GO:0005388">
    <property type="term" value="F:P-type calcium transporter activity"/>
    <property type="evidence" value="ECO:0000318"/>
    <property type="project" value="GO_Central"/>
</dbReference>
<comment type="similarity">
    <text evidence="2 19">Belongs to the cation transport ATPase (P-type) (TC 3.A.3) family. Type IIB subfamily.</text>
</comment>
<keyword evidence="15 19" id="KW-0406">Ion transport</keyword>
<keyword evidence="4 19" id="KW-0109">Calcium transport</keyword>
<dbReference type="Pfam" id="PF00689">
    <property type="entry name" value="Cation_ATPase_C"/>
    <property type="match status" value="1"/>
</dbReference>
<evidence type="ECO:0000256" key="15">
    <source>
        <dbReference type="ARBA" id="ARBA00023065"/>
    </source>
</evidence>
<dbReference type="InterPro" id="IPR023298">
    <property type="entry name" value="ATPase_P-typ_TM_dom_sf"/>
</dbReference>
<keyword evidence="8 19" id="KW-0106">Calcium</keyword>
<feature type="transmembrane region" description="Helical" evidence="19">
    <location>
        <begin position="545"/>
        <end position="563"/>
    </location>
</feature>
<evidence type="ECO:0000256" key="12">
    <source>
        <dbReference type="ARBA" id="ARBA00022967"/>
    </source>
</evidence>
<reference evidence="21" key="1">
    <citation type="submission" date="2013-07" db="EMBL/GenBank/DDBJ databases">
        <title>The genome of Eucalyptus grandis.</title>
        <authorList>
            <person name="Schmutz J."/>
            <person name="Hayes R."/>
            <person name="Myburg A."/>
            <person name="Tuskan G."/>
            <person name="Grattapaglia D."/>
            <person name="Rokhsar D.S."/>
        </authorList>
    </citation>
    <scope>NUCLEOTIDE SEQUENCE</scope>
    <source>
        <tissue evidence="21">Leaf extractions</tissue>
    </source>
</reference>
<dbReference type="PANTHER" id="PTHR24093">
    <property type="entry name" value="CATION TRANSPORTING ATPASE"/>
    <property type="match status" value="1"/>
</dbReference>
<dbReference type="PANTHER" id="PTHR24093:SF434">
    <property type="entry name" value="CALCIUM-TRANSPORTING ATPASE 13, PLASMA MEMBRANE-TYPE-RELATED"/>
    <property type="match status" value="1"/>
</dbReference>
<evidence type="ECO:0000256" key="19">
    <source>
        <dbReference type="RuleBase" id="RU361146"/>
    </source>
</evidence>
<dbReference type="Pfam" id="PF13246">
    <property type="entry name" value="Cation_ATPase"/>
    <property type="match status" value="1"/>
</dbReference>
<accession>A0A059AVG7</accession>
<dbReference type="Gene3D" id="1.20.1110.10">
    <property type="entry name" value="Calcium-transporting ATPase, transmembrane domain"/>
    <property type="match status" value="2"/>
</dbReference>
<dbReference type="SFLD" id="SFLDG00002">
    <property type="entry name" value="C1.7:_P-type_atpase_like"/>
    <property type="match status" value="1"/>
</dbReference>
<evidence type="ECO:0000256" key="3">
    <source>
        <dbReference type="ARBA" id="ARBA00022448"/>
    </source>
</evidence>
<dbReference type="InterPro" id="IPR044492">
    <property type="entry name" value="P_typ_ATPase_HD_dom"/>
</dbReference>
<evidence type="ECO:0000256" key="17">
    <source>
        <dbReference type="ARBA" id="ARBA00048694"/>
    </source>
</evidence>
<keyword evidence="13 19" id="KW-1133">Transmembrane helix</keyword>
<evidence type="ECO:0000256" key="5">
    <source>
        <dbReference type="ARBA" id="ARBA00022692"/>
    </source>
</evidence>
<dbReference type="InterPro" id="IPR023214">
    <property type="entry name" value="HAD_sf"/>
</dbReference>
<feature type="transmembrane region" description="Helical" evidence="19">
    <location>
        <begin position="69"/>
        <end position="90"/>
    </location>
</feature>
<dbReference type="FunFam" id="3.40.1110.10:FF:000013">
    <property type="entry name" value="Calcium-transporting ATPase"/>
    <property type="match status" value="1"/>
</dbReference>
<comment type="function">
    <text evidence="18">This magnesium-dependent enzyme catalyzes the hydrolysis of ATP coupled with the translocation of calcium from the cytosol out of the cell or into organelles.</text>
</comment>
<dbReference type="InterPro" id="IPR001757">
    <property type="entry name" value="P_typ_ATPase"/>
</dbReference>
<dbReference type="InterPro" id="IPR023299">
    <property type="entry name" value="ATPase_P-typ_cyto_dom_N"/>
</dbReference>
<dbReference type="PRINTS" id="PR00119">
    <property type="entry name" value="CATATPASE"/>
</dbReference>
<feature type="transmembrane region" description="Helical" evidence="19">
    <location>
        <begin position="113"/>
        <end position="146"/>
    </location>
</feature>
<keyword evidence="10" id="KW-0460">Magnesium</keyword>
<dbReference type="STRING" id="71139.A0A059AVG7"/>
<name>A0A059AVG7_EUCGR</name>
<evidence type="ECO:0000256" key="11">
    <source>
        <dbReference type="ARBA" id="ARBA00022860"/>
    </source>
</evidence>
<feature type="domain" description="Cation-transporting P-type ATPase C-terminal" evidence="20">
    <location>
        <begin position="565"/>
        <end position="734"/>
    </location>
</feature>
<dbReference type="SFLD" id="SFLDS00003">
    <property type="entry name" value="Haloacid_Dehalogenase"/>
    <property type="match status" value="1"/>
</dbReference>
<dbReference type="FunFam" id="3.40.50.1000:FF:000018">
    <property type="entry name" value="Calcium-transporting ATPase"/>
    <property type="match status" value="1"/>
</dbReference>
<evidence type="ECO:0000256" key="14">
    <source>
        <dbReference type="ARBA" id="ARBA00022990"/>
    </source>
</evidence>
<evidence type="ECO:0000256" key="8">
    <source>
        <dbReference type="ARBA" id="ARBA00022837"/>
    </source>
</evidence>
<evidence type="ECO:0000256" key="18">
    <source>
        <dbReference type="ARBA" id="ARBA00053300"/>
    </source>
</evidence>
<dbReference type="AlphaFoldDB" id="A0A059AVG7"/>
<evidence type="ECO:0000256" key="6">
    <source>
        <dbReference type="ARBA" id="ARBA00022723"/>
    </source>
</evidence>
<comment type="subcellular location">
    <subcellularLocation>
        <location evidence="1 19">Membrane</location>
        <topology evidence="1 19">Multi-pass membrane protein</topology>
    </subcellularLocation>
</comment>
<keyword evidence="16 19" id="KW-0472">Membrane</keyword>
<dbReference type="SUPFAM" id="SSF56784">
    <property type="entry name" value="HAD-like"/>
    <property type="match status" value="1"/>
</dbReference>
<dbReference type="NCBIfam" id="TIGR01494">
    <property type="entry name" value="ATPase_P-type"/>
    <property type="match status" value="2"/>
</dbReference>
<dbReference type="PRINTS" id="PR00120">
    <property type="entry name" value="HATPASE"/>
</dbReference>
<dbReference type="GO" id="GO:0005516">
    <property type="term" value="F:calmodulin binding"/>
    <property type="evidence" value="ECO:0007669"/>
    <property type="project" value="UniProtKB-KW"/>
</dbReference>
<dbReference type="NCBIfam" id="TIGR01517">
    <property type="entry name" value="ATPase-IIB_Ca"/>
    <property type="match status" value="1"/>
</dbReference>
<dbReference type="OMA" id="TAINDYW"/>
<dbReference type="InterPro" id="IPR036412">
    <property type="entry name" value="HAD-like_sf"/>
</dbReference>
<evidence type="ECO:0000256" key="7">
    <source>
        <dbReference type="ARBA" id="ARBA00022741"/>
    </source>
</evidence>
<evidence type="ECO:0000256" key="4">
    <source>
        <dbReference type="ARBA" id="ARBA00022568"/>
    </source>
</evidence>
<dbReference type="SFLD" id="SFLDF00027">
    <property type="entry name" value="p-type_atpase"/>
    <property type="match status" value="1"/>
</dbReference>
<keyword evidence="3 19" id="KW-0813">Transport</keyword>
<dbReference type="SUPFAM" id="SSF81660">
    <property type="entry name" value="Metal cation-transporting ATPase, ATP-binding domain N"/>
    <property type="match status" value="1"/>
</dbReference>
<keyword evidence="5 19" id="KW-0812">Transmembrane</keyword>